<comment type="similarity">
    <text evidence="1">Belongs to the gamma-glutamylcyclotransferase family.</text>
</comment>
<protein>
    <recommendedName>
        <fullName evidence="3">Putative gamma-glutamylcyclotransferase</fullName>
    </recommendedName>
</protein>
<dbReference type="Pfam" id="PF06094">
    <property type="entry name" value="GGACT"/>
    <property type="match status" value="1"/>
</dbReference>
<evidence type="ECO:0000313" key="6">
    <source>
        <dbReference type="Proteomes" id="UP000095009"/>
    </source>
</evidence>
<evidence type="ECO:0000256" key="1">
    <source>
        <dbReference type="ARBA" id="ARBA00008861"/>
    </source>
</evidence>
<gene>
    <name evidence="5" type="ORF">NADFUDRAFT_83419</name>
</gene>
<evidence type="ECO:0000259" key="4">
    <source>
        <dbReference type="Pfam" id="PF06094"/>
    </source>
</evidence>
<dbReference type="EMBL" id="KV454410">
    <property type="protein sequence ID" value="ODQ65454.1"/>
    <property type="molecule type" value="Genomic_DNA"/>
</dbReference>
<sequence>MTVTQDRYTAFFYGTLMIDKVLSRVIYGTDDIPVNSPLIIKPAQLNDYQRFSITNADYPAIRPRVSQTVHGKVVYNLIAEQLVQLDIFEGDEYSREKVVVVIGNGERVYAETYIWVDGEDRLMEEDWNVENFVEEKLDVWISNEIGPLG</sequence>
<name>A0A1E3PJS8_9ASCO</name>
<dbReference type="AlphaFoldDB" id="A0A1E3PJS8"/>
<reference evidence="5 6" key="1">
    <citation type="journal article" date="2016" name="Proc. Natl. Acad. Sci. U.S.A.">
        <title>Comparative genomics of biotechnologically important yeasts.</title>
        <authorList>
            <person name="Riley R."/>
            <person name="Haridas S."/>
            <person name="Wolfe K.H."/>
            <person name="Lopes M.R."/>
            <person name="Hittinger C.T."/>
            <person name="Goeker M."/>
            <person name="Salamov A.A."/>
            <person name="Wisecaver J.H."/>
            <person name="Long T.M."/>
            <person name="Calvey C.H."/>
            <person name="Aerts A.L."/>
            <person name="Barry K.W."/>
            <person name="Choi C."/>
            <person name="Clum A."/>
            <person name="Coughlan A.Y."/>
            <person name="Deshpande S."/>
            <person name="Douglass A.P."/>
            <person name="Hanson S.J."/>
            <person name="Klenk H.-P."/>
            <person name="LaButti K.M."/>
            <person name="Lapidus A."/>
            <person name="Lindquist E.A."/>
            <person name="Lipzen A.M."/>
            <person name="Meier-Kolthoff J.P."/>
            <person name="Ohm R.A."/>
            <person name="Otillar R.P."/>
            <person name="Pangilinan J.L."/>
            <person name="Peng Y."/>
            <person name="Rokas A."/>
            <person name="Rosa C.A."/>
            <person name="Scheuner C."/>
            <person name="Sibirny A.A."/>
            <person name="Slot J.C."/>
            <person name="Stielow J.B."/>
            <person name="Sun H."/>
            <person name="Kurtzman C.P."/>
            <person name="Blackwell M."/>
            <person name="Grigoriev I.V."/>
            <person name="Jeffries T.W."/>
        </authorList>
    </citation>
    <scope>NUCLEOTIDE SEQUENCE [LARGE SCALE GENOMIC DNA]</scope>
    <source>
        <strain evidence="5 6">DSM 6958</strain>
    </source>
</reference>
<dbReference type="Gene3D" id="3.10.490.10">
    <property type="entry name" value="Gamma-glutamyl cyclotransferase-like"/>
    <property type="match status" value="1"/>
</dbReference>
<evidence type="ECO:0000256" key="3">
    <source>
        <dbReference type="ARBA" id="ARBA00030602"/>
    </source>
</evidence>
<organism evidence="5 6">
    <name type="scientific">Nadsonia fulvescens var. elongata DSM 6958</name>
    <dbReference type="NCBI Taxonomy" id="857566"/>
    <lineage>
        <taxon>Eukaryota</taxon>
        <taxon>Fungi</taxon>
        <taxon>Dikarya</taxon>
        <taxon>Ascomycota</taxon>
        <taxon>Saccharomycotina</taxon>
        <taxon>Dipodascomycetes</taxon>
        <taxon>Dipodascales</taxon>
        <taxon>Dipodascales incertae sedis</taxon>
        <taxon>Nadsonia</taxon>
    </lineage>
</organism>
<accession>A0A1E3PJS8</accession>
<dbReference type="CDD" id="cd06661">
    <property type="entry name" value="GGCT_like"/>
    <property type="match status" value="1"/>
</dbReference>
<dbReference type="InterPro" id="IPR009288">
    <property type="entry name" value="AIG2-like_dom"/>
</dbReference>
<dbReference type="InterPro" id="IPR036568">
    <property type="entry name" value="GGCT-like_sf"/>
</dbReference>
<dbReference type="SUPFAM" id="SSF110857">
    <property type="entry name" value="Gamma-glutamyl cyclotransferase-like"/>
    <property type="match status" value="1"/>
</dbReference>
<dbReference type="PANTHER" id="PTHR31544:SF2">
    <property type="entry name" value="AIG2-LIKE PROTEIN D"/>
    <property type="match status" value="1"/>
</dbReference>
<dbReference type="GO" id="GO:0016740">
    <property type="term" value="F:transferase activity"/>
    <property type="evidence" value="ECO:0007669"/>
    <property type="project" value="UniProtKB-KW"/>
</dbReference>
<feature type="domain" description="Gamma-glutamylcyclotransferase AIG2-like" evidence="4">
    <location>
        <begin position="11"/>
        <end position="128"/>
    </location>
</feature>
<dbReference type="InterPro" id="IPR045038">
    <property type="entry name" value="AIG2-like"/>
</dbReference>
<dbReference type="OrthoDB" id="1044435at2759"/>
<keyword evidence="2" id="KW-0808">Transferase</keyword>
<dbReference type="PANTHER" id="PTHR31544">
    <property type="entry name" value="AIG2-LIKE PROTEIN D"/>
    <property type="match status" value="1"/>
</dbReference>
<proteinExistence type="inferred from homology"/>
<evidence type="ECO:0000256" key="2">
    <source>
        <dbReference type="ARBA" id="ARBA00022679"/>
    </source>
</evidence>
<evidence type="ECO:0000313" key="5">
    <source>
        <dbReference type="EMBL" id="ODQ65454.1"/>
    </source>
</evidence>
<dbReference type="Proteomes" id="UP000095009">
    <property type="component" value="Unassembled WGS sequence"/>
</dbReference>
<keyword evidence="6" id="KW-1185">Reference proteome</keyword>
<dbReference type="InterPro" id="IPR013024">
    <property type="entry name" value="GGCT-like"/>
</dbReference>